<dbReference type="SUPFAM" id="SSF81296">
    <property type="entry name" value="E set domains"/>
    <property type="match status" value="12"/>
</dbReference>
<keyword evidence="8" id="KW-0966">Cell projection</keyword>
<dbReference type="Gene3D" id="2.60.40.10">
    <property type="entry name" value="Immunoglobulins"/>
    <property type="match status" value="13"/>
</dbReference>
<feature type="domain" description="G8" evidence="11">
    <location>
        <begin position="2865"/>
        <end position="2991"/>
    </location>
</feature>
<dbReference type="Pfam" id="PF24606">
    <property type="entry name" value="CEMIP_beta-hel"/>
    <property type="match status" value="2"/>
</dbReference>
<dbReference type="GO" id="GO:0005886">
    <property type="term" value="C:plasma membrane"/>
    <property type="evidence" value="ECO:0007669"/>
    <property type="project" value="UniProtKB-SubCell"/>
</dbReference>
<feature type="compositionally biased region" description="Basic and acidic residues" evidence="9">
    <location>
        <begin position="4192"/>
        <end position="4213"/>
    </location>
</feature>
<keyword evidence="7" id="KW-0325">Glycoprotein</keyword>
<dbReference type="InterPro" id="IPR014756">
    <property type="entry name" value="Ig_E-set"/>
</dbReference>
<dbReference type="PROSITE" id="PS51484">
    <property type="entry name" value="G8"/>
    <property type="match status" value="2"/>
</dbReference>
<keyword evidence="5" id="KW-0732">Signal</keyword>
<dbReference type="InterPro" id="IPR006626">
    <property type="entry name" value="PbH1"/>
</dbReference>
<evidence type="ECO:0000256" key="8">
    <source>
        <dbReference type="ARBA" id="ARBA00023273"/>
    </source>
</evidence>
<dbReference type="STRING" id="400727.A0A2T7P210"/>
<dbReference type="SMART" id="SM00429">
    <property type="entry name" value="IPT"/>
    <property type="match status" value="12"/>
</dbReference>
<keyword evidence="10" id="KW-0812">Transmembrane</keyword>
<dbReference type="CDD" id="cd00603">
    <property type="entry name" value="IPT_PCSR"/>
    <property type="match status" value="10"/>
</dbReference>
<dbReference type="InterPro" id="IPR019316">
    <property type="entry name" value="G8_domain"/>
</dbReference>
<dbReference type="Pfam" id="PF10162">
    <property type="entry name" value="G8"/>
    <property type="match status" value="2"/>
</dbReference>
<dbReference type="SMART" id="SM01225">
    <property type="entry name" value="G8"/>
    <property type="match status" value="2"/>
</dbReference>
<dbReference type="InterPro" id="IPR011050">
    <property type="entry name" value="Pectin_lyase_fold/virulence"/>
</dbReference>
<feature type="region of interest" description="Disordered" evidence="9">
    <location>
        <begin position="4175"/>
        <end position="4226"/>
    </location>
</feature>
<sequence length="4276" mass="459144">MMTRACVAAPVVTYISPSSGGTNGGTRITLHGNDFKDNFNLQNDPTAGTRVTLVGQTEYPCTLHQDGVTATTATCYTSPMEEGVYTVGVTVDGVAVTRYCVDSPDRCTFQSTRVDCRSEDTVQNEDHRLKMSLSCVCVYANTLLRVDGRLFTSRYGSDELSQNNREEKILKVWAAGQSCDLKDNVTNEYYGIQLTVDANLNGDYGYFRCLPQNDYIGNYNLSFLVEGAFGRSKPEPELLLVRSNGLAMYQTYTEISELSAHSGSTEGGLQLQVKGSYFDDTDSDLRVKVGDTDCQVTSFNSTLITCVTSPASPTSQNVYLGNRGLQITTVMGPTSFSGVINWTIGDVTWTDESYFVTSRNGSHVTKMEGAFVAPWDGDYQFFLRSDAQTKLSVTSLQNGTVLVRGTGAGCVEGQRPEVRVVCPPLPHALPGASNGRRRLRESGAPLQDHRPPRNPAGTKVQGQGKVQTFAITGDLDAPFVLRFLGAATGQFVPSSANPANIQAALNALPTLSDHPVTVTSGSSASGVTYTVTFAPELGDALSLEMAAADVTRPISVESNSTRGQTTLQYFQLELGDTVTAPIPVGAKASDVQARLLEGVGVRCPSIPATRLTGYEAGDQAFGAQPVGYVEPFCGRFSGLDPYLLYQTDKGIRITSSTSNKFCLAYKGAGGEVRIDFRYLTSPTDKEIRWARITFTLGDSERWMQVCQDIYRPMTTVQPARFDYVLYYVRMASAASPLYVDEVLLLDQRTYDTMGPVGERRVKQMRPNGAFIKDVQVTGSANNYSVTLVPYLCGHDLELFALAGSDESSGSTTADSLAAHFVQHSGDQQLSLDVIRVSAASKPVSGSFKVTFKNSTSQDIPVSPDPSSDLPHVKDALTQLPELKDIDLKFSGTCSSFDYTVTMTTLAGDQPEMTIDGSHLGGSDVSSSVATLVNGYAWLRPLPGDTLRTNHSLPQVVVYVNDVPTSCADGANCSFTWRTEFTPVITGVSPTLGKRGDVLTVTGTGFADTDNEVTIGDVQCSVTSQTATAVVCTLPAGPGGPWPVKVYVPGKGSASGSANFTFQSIVSSISPASGSTAGGLSLNISGEGFSSRDVVTIEGRTCDITSWTSTRIVCTLPAAATTDGGIADVIVSQPTSNLSGLTFTYNTSLTPVITDVTPTVAHAWGGEHVTITGSGFTGHVRVFFDQEEVTIRSSTGGEIIVELPPLRPRSYAVRLFVEGIGLADTRVHSVPNVTVTLKVTSVTPLLGSLYGGTDVTLEGQGFGTNASQVQVLVGKVCAVQEVTDNRIKCRVGYTGNTFVVTNQGVHTYYDFTPKQLTIQVGDCVRWTWTTPFFVSDIAFAIRQTDSDTSVLTTDDGFASPGPRSRNGMYTHCFNVAGDYSYWSGYLNDYNNNYIRAASTNSSSSESGTCQPQEGPLVNCTPQVLTRDTSFFQFQYDVCVTPYVTGISRRNATTRDDVVLTGQGFGDELCQNEVTFGSIGRGDVSAVTSDSLTFSISTTGPPPVASSEYVAVRVSNLGNALVAVAGEPGRRLRLLPAIWSVTPSRGSRAGGTTVTLTGSGLTPRADSVMVTIGQGMCSVISALDTEVTCKTAASDVSVNTTVSVVTYVGVTAIPVQCLDGACSFEYADDVTPRVYNVSPASINSSNVTITIIGERFGSDVSNVTVNVGGAVCAVVSASDSEVQCILGNVAAGRYSPQVTVEGKGLASVSSNTYVTSEAVITQVSPTQGSLHGGTDVTITGFGFSQSTSVTIGGTTCLVTSRTATEMTCVTSGHTAGQAQLRVTSNDVNFPEQVFTYSKSMTPEVTSVNPSTGQANTHVTITGSHFSSNANDNIVTIGNQTATVTSASTTSLQVTVGSHVTATVPVVVRVLGLGQSGSDITFTYQLGPVDISPTRGTTAGGQTVTLTGSGFLPGATNVIICQSACKPLPSTPTTSTAHVCSTPPAAEGATTVCNVTVSVNNVTQTSASQYTYSPDVTPTVESVSPTRGGTAGGTVITVTGRGFGSTVADVAVTVGDVACDVMTVTDSRLTCQTNASRSGKADVNVNIRGFGNAIRRAGAVFWYIDLWSSRFTWGGENPPVEGDLVVIQKGSLIFDEANLELHADNILITDGGALQVGTEAAPFPPAFTAKIVLHGHLNSQELPIYGTKVLALRNGTLDLHGHPTPVTWTKLAGSAHAGDTQISLITPVNWQVGDEVVLPSTGHRHSQIENEVRTIAGVSADGLTLTLAKPLTYDHVTVRQEFSEGGEVWTLDLRGEVGLLTHNVRVQGSVNDAWSTAIPACQKGFDTGEFAVQTCFQGRFGAETSSDQFGAHIMAHAPARDSGAAVLRLSYVQVSHAGQAFRLGRYPVHAHLNGDMSASYVRGLAIFNSFNRAVNIHGSSNLLVEHVVLYNIMGGAFFLEDGIETNNTFQYNLAVFVIPSSSLRNDDITPAAFWVTNPNNVIIHNAAAGGSHFGFENNSAHSLGHFGLWIFENYFPHKDGSCDANAQTQVAVFRGLTAWNCDKGAEGVNTGSVQFHDFVLVNNEKAGYEGKLILHTSQYDVTAGPLLKNARIVAHLGSGLRQEGDVQCMQSGVVLPFLDGFMVLDTHFYNFNRSTCAAFAFTRIIGTCVHICGGFRYVTSGLSFSESPQKVRFEWESEGVIHDMDGSLTGSPNYKVIPTTGTLPPDHCSTSAAMSVGVQGSVCDVTLHFHRFAFNNILPTSLLAKNALFSNKFTDKHLTHHNAWMTVLVDGLCYGLTFENGGQITNVSYDSVFYQFNPGDVLCLRQAADKPDRFMVNGVTAIPMSSDLPDIRNASHGQWFYNETDRQLVYYIKRAARRKRSVIVALSENDLSVNLRAYRCYYDNCQPPQDPVAVTMTPGNAIRWSQTSSWDWRGSKPAQGENVTIPKDKWLIIDEEIPPLDFLDIKGGLSVMENFTSLHVTLEVNYIKVSGRLVVGWQNLPFRGKLRIRLRGDYSTPPYPVNDGAPLGAKFLAVYGGLDLHGIDPGVKWTRLALTAPPGATTLTLADPVTWSVGDEVMVTTSDFDPWHTETFQLTAVAGNLITLNSSIQFQHLAYSKQLTSGLDLKLSSRVALLTRNIVIEGVAYDSMDNQSFGARVLVGRGVEDGVSLSGFARLDNVEFYRSGQEGFTEPYDPRYSLAYVDVYNNPSLGFQSYVRDCSFHNGFSPAIGVFGVPDLEVIGNVIHHVVGMGIHTTSSRTIIKNNLVALTLWPGSYQGREESENIQFDGAVEATQASGLVLRGNVVAGCERVGYHLPGQQCGVWRNRDWGLYINHGPSQRISDVVAAENGAGFIPFVLGPSATGHAYQDKDVVLSNSVFVGRTETFTCAVMATGSSDVNVRLSSQARGWRYGTCGMTGVVFPSFTSGSNGSPKKPFTGIMAYPTIKGVMRLSNVTFALYKTDSAGSRDFAISTNPGNDDGQHPIHVQSLRLEDVEDDSKVFMHEPNLGKVNPSDCVDMDCDGLKKSMIVDEDGSLLGAAGYVLPNSAFQWNNDTGHGVGDFRIPKAMLTDTDGTKLDVKDIAPFKGIYGTKNCTWMVTWNAYLCGSKTRYVMAIMESLDEDTETRRLSPVALLSGGYVDLINGPQDHGWCSGYTCRKRLSTFMALLPLGESLVVTPVQPHLLTQDGPSLCSLPVNKFYFRSRGRKAYGRVPDEHDAQHHALLLLNAERDDCVLLSLWKFQPNRLDVYVNDTYRPPVNGYTTNGSEQEFFGEQIIQNIALFFNIPFSKVRVANIVRDDSTSSGRRRRSTGTLILVVEIGDGPQNDGSHVDLEDTAERLLKVIQLNGLSDVVQAPVSYVTLVDPSAGSDAGPITVQRVGNLTLTSHPAGAVEGRAFSVQPVLSVFDDECQQTLASSGYLRSEGAGHGSLMGTSNLTFVNGTAIFRDLAITLPGNDYIIDFNITYPPEAANYSLSSRRIKGGNIVQDIAWRGHTWQAVLELAAPDVCPGPLRGMTSVTFDPATGRAEFTAIQLSQNGVCPLRLTVISSPTEYIITFELFPNLLTPAQRDLPRESSSEMELKFDINYDVTKAPYQAAVVRNYVNSMAGVVVTRHTYRSVSLVLEGTTSGVTSALSSVCHNIANGTTLTYGGTTLTFSPYMSVNGASYYGVTCGSQATSEKLHPGIIAAIVIACVALVLTVVLMLLWKFKVYPQTKTYGQGSVSLSSEDTFLSFKTRAMLATPIPPLTTDIKNQPPPPSSELDPRADPRRAHCDPRPSRDPVHPARRVRRTSTAPQLHGEAAVALANCRVLMPRAVVDSGDLWQRPRHFLDLTTLALCPYRVLLLF</sequence>
<dbReference type="Proteomes" id="UP000245119">
    <property type="component" value="Linkage Group LG7"/>
</dbReference>
<evidence type="ECO:0000256" key="2">
    <source>
        <dbReference type="ARBA" id="ARBA00004236"/>
    </source>
</evidence>
<feature type="domain" description="G8" evidence="11">
    <location>
        <begin position="2031"/>
        <end position="2170"/>
    </location>
</feature>
<dbReference type="InterPro" id="IPR055401">
    <property type="entry name" value="CEMIP_beta-hel_dom"/>
</dbReference>
<reference evidence="12 13" key="1">
    <citation type="submission" date="2018-04" db="EMBL/GenBank/DDBJ databases">
        <title>The genome of golden apple snail Pomacea canaliculata provides insight into stress tolerance and invasive adaptation.</title>
        <authorList>
            <person name="Liu C."/>
            <person name="Liu B."/>
            <person name="Ren Y."/>
            <person name="Zhang Y."/>
            <person name="Wang H."/>
            <person name="Li S."/>
            <person name="Jiang F."/>
            <person name="Yin L."/>
            <person name="Zhang G."/>
            <person name="Qian W."/>
            <person name="Fan W."/>
        </authorList>
    </citation>
    <scope>NUCLEOTIDE SEQUENCE [LARGE SCALE GENOMIC DNA]</scope>
    <source>
        <strain evidence="12">SZHN2017</strain>
        <tissue evidence="12">Muscle</tissue>
    </source>
</reference>
<proteinExistence type="predicted"/>
<evidence type="ECO:0000256" key="6">
    <source>
        <dbReference type="ARBA" id="ARBA00022989"/>
    </source>
</evidence>
<keyword evidence="4" id="KW-1003">Cell membrane</keyword>
<evidence type="ECO:0000259" key="11">
    <source>
        <dbReference type="PROSITE" id="PS51484"/>
    </source>
</evidence>
<evidence type="ECO:0000313" key="13">
    <source>
        <dbReference type="Proteomes" id="UP000245119"/>
    </source>
</evidence>
<keyword evidence="13" id="KW-1185">Reference proteome</keyword>
<dbReference type="SUPFAM" id="SSF49503">
    <property type="entry name" value="Cupredoxins"/>
    <property type="match status" value="1"/>
</dbReference>
<evidence type="ECO:0000256" key="1">
    <source>
        <dbReference type="ARBA" id="ARBA00004167"/>
    </source>
</evidence>
<dbReference type="CDD" id="cd00102">
    <property type="entry name" value="IPT"/>
    <property type="match status" value="2"/>
</dbReference>
<organism evidence="12 13">
    <name type="scientific">Pomacea canaliculata</name>
    <name type="common">Golden apple snail</name>
    <dbReference type="NCBI Taxonomy" id="400727"/>
    <lineage>
        <taxon>Eukaryota</taxon>
        <taxon>Metazoa</taxon>
        <taxon>Spiralia</taxon>
        <taxon>Lophotrochozoa</taxon>
        <taxon>Mollusca</taxon>
        <taxon>Gastropoda</taxon>
        <taxon>Caenogastropoda</taxon>
        <taxon>Architaenioglossa</taxon>
        <taxon>Ampullarioidea</taxon>
        <taxon>Ampullariidae</taxon>
        <taxon>Pomacea</taxon>
    </lineage>
</organism>
<evidence type="ECO:0000256" key="10">
    <source>
        <dbReference type="SAM" id="Phobius"/>
    </source>
</evidence>
<dbReference type="Pfam" id="PF01833">
    <property type="entry name" value="TIG"/>
    <property type="match status" value="12"/>
</dbReference>
<evidence type="ECO:0000256" key="7">
    <source>
        <dbReference type="ARBA" id="ARBA00023180"/>
    </source>
</evidence>
<evidence type="ECO:0000256" key="3">
    <source>
        <dbReference type="ARBA" id="ARBA00004316"/>
    </source>
</evidence>
<evidence type="ECO:0000313" key="12">
    <source>
        <dbReference type="EMBL" id="PVD27448.1"/>
    </source>
</evidence>
<protein>
    <recommendedName>
        <fullName evidence="11">G8 domain-containing protein</fullName>
    </recommendedName>
</protein>
<feature type="region of interest" description="Disordered" evidence="9">
    <location>
        <begin position="429"/>
        <end position="462"/>
    </location>
</feature>
<accession>A0A2T7P210</accession>
<dbReference type="PANTHER" id="PTHR46769">
    <property type="entry name" value="POLYCYSTIC KIDNEY AND HEPATIC DISEASE 1 (AUTOSOMAL RECESSIVE)-LIKE 1"/>
    <property type="match status" value="1"/>
</dbReference>
<evidence type="ECO:0000256" key="4">
    <source>
        <dbReference type="ARBA" id="ARBA00022475"/>
    </source>
</evidence>
<feature type="transmembrane region" description="Helical" evidence="10">
    <location>
        <begin position="4115"/>
        <end position="4137"/>
    </location>
</feature>
<evidence type="ECO:0000256" key="5">
    <source>
        <dbReference type="ARBA" id="ARBA00022729"/>
    </source>
</evidence>
<dbReference type="InterPro" id="IPR013783">
    <property type="entry name" value="Ig-like_fold"/>
</dbReference>
<dbReference type="SUPFAM" id="SSF51126">
    <property type="entry name" value="Pectin lyase-like"/>
    <property type="match status" value="2"/>
</dbReference>
<dbReference type="InterPro" id="IPR052387">
    <property type="entry name" value="Fibrocystin"/>
</dbReference>
<comment type="caution">
    <text evidence="12">The sequence shown here is derived from an EMBL/GenBank/DDBJ whole genome shotgun (WGS) entry which is preliminary data.</text>
</comment>
<dbReference type="SMART" id="SM00710">
    <property type="entry name" value="PbH1"/>
    <property type="match status" value="7"/>
</dbReference>
<dbReference type="InterPro" id="IPR008972">
    <property type="entry name" value="Cupredoxin"/>
</dbReference>
<keyword evidence="6 10" id="KW-1133">Transmembrane helix</keyword>
<gene>
    <name evidence="12" type="ORF">C0Q70_12607</name>
</gene>
<evidence type="ECO:0000256" key="9">
    <source>
        <dbReference type="SAM" id="MobiDB-lite"/>
    </source>
</evidence>
<dbReference type="InterPro" id="IPR002909">
    <property type="entry name" value="IPT_dom"/>
</dbReference>
<keyword evidence="10" id="KW-0472">Membrane</keyword>
<comment type="subcellular location">
    <subcellularLocation>
        <location evidence="2">Cell membrane</location>
    </subcellularLocation>
    <subcellularLocation>
        <location evidence="3">Cell projection</location>
    </subcellularLocation>
    <subcellularLocation>
        <location evidence="1">Membrane</location>
        <topology evidence="1">Single-pass membrane protein</topology>
    </subcellularLocation>
</comment>
<name>A0A2T7P210_POMCA</name>
<dbReference type="PANTHER" id="PTHR46769:SF2">
    <property type="entry name" value="FIBROCYSTIN-L ISOFORM 2 PRECURSOR-RELATED"/>
    <property type="match status" value="1"/>
</dbReference>
<dbReference type="FunFam" id="2.60.40.10:FF:000616">
    <property type="entry name" value="PKHD1 like 1"/>
    <property type="match status" value="1"/>
</dbReference>
<dbReference type="GO" id="GO:0042995">
    <property type="term" value="C:cell projection"/>
    <property type="evidence" value="ECO:0007669"/>
    <property type="project" value="UniProtKB-SubCell"/>
</dbReference>
<dbReference type="EMBL" id="PZQS01000007">
    <property type="protein sequence ID" value="PVD27448.1"/>
    <property type="molecule type" value="Genomic_DNA"/>
</dbReference>
<dbReference type="OrthoDB" id="120976at2759"/>